<gene>
    <name evidence="2" type="ORF">PT974_03535</name>
</gene>
<keyword evidence="1" id="KW-0812">Transmembrane</keyword>
<evidence type="ECO:0000313" key="3">
    <source>
        <dbReference type="Proteomes" id="UP001338125"/>
    </source>
</evidence>
<accession>A0ABR0SSK6</accession>
<reference evidence="2 3" key="1">
    <citation type="submission" date="2024-01" db="EMBL/GenBank/DDBJ databases">
        <title>Complete genome of Cladobotryum mycophilum ATHUM6906.</title>
        <authorList>
            <person name="Christinaki A.C."/>
            <person name="Myridakis A.I."/>
            <person name="Kouvelis V.N."/>
        </authorList>
    </citation>
    <scope>NUCLEOTIDE SEQUENCE [LARGE SCALE GENOMIC DNA]</scope>
    <source>
        <strain evidence="2 3">ATHUM6906</strain>
    </source>
</reference>
<proteinExistence type="predicted"/>
<dbReference type="EMBL" id="JAVFKD010000004">
    <property type="protein sequence ID" value="KAK5995139.1"/>
    <property type="molecule type" value="Genomic_DNA"/>
</dbReference>
<keyword evidence="1" id="KW-0472">Membrane</keyword>
<evidence type="ECO:0000313" key="2">
    <source>
        <dbReference type="EMBL" id="KAK5995139.1"/>
    </source>
</evidence>
<dbReference type="Proteomes" id="UP001338125">
    <property type="component" value="Unassembled WGS sequence"/>
</dbReference>
<keyword evidence="1" id="KW-1133">Transmembrane helix</keyword>
<evidence type="ECO:0000256" key="1">
    <source>
        <dbReference type="SAM" id="Phobius"/>
    </source>
</evidence>
<keyword evidence="3" id="KW-1185">Reference proteome</keyword>
<name>A0ABR0SSK6_9HYPO</name>
<organism evidence="2 3">
    <name type="scientific">Cladobotryum mycophilum</name>
    <dbReference type="NCBI Taxonomy" id="491253"/>
    <lineage>
        <taxon>Eukaryota</taxon>
        <taxon>Fungi</taxon>
        <taxon>Dikarya</taxon>
        <taxon>Ascomycota</taxon>
        <taxon>Pezizomycotina</taxon>
        <taxon>Sordariomycetes</taxon>
        <taxon>Hypocreomycetidae</taxon>
        <taxon>Hypocreales</taxon>
        <taxon>Hypocreaceae</taxon>
        <taxon>Cladobotryum</taxon>
    </lineage>
</organism>
<feature type="transmembrane region" description="Helical" evidence="1">
    <location>
        <begin position="51"/>
        <end position="75"/>
    </location>
</feature>
<protein>
    <submittedName>
        <fullName evidence="2">Uncharacterized protein</fullName>
    </submittedName>
</protein>
<comment type="caution">
    <text evidence="2">The sequence shown here is derived from an EMBL/GenBank/DDBJ whole genome shotgun (WGS) entry which is preliminary data.</text>
</comment>
<sequence>MSFSTSSYIPAATGKVYEGDAGSTLAPGVGEGNDAGAAGDTSDSMNFSTGAMIAVIVVVVVVILIGVSTATLFFIAKRREWTVRETIRRSTRKIVDDIPPTPRLRPEDVEKGLASIDVKPTDRKFGRK</sequence>